<dbReference type="EMBL" id="JAMTCJ010000002">
    <property type="protein sequence ID" value="MCP2176073.1"/>
    <property type="molecule type" value="Genomic_DNA"/>
</dbReference>
<comment type="caution">
    <text evidence="3">The sequence shown here is derived from an EMBL/GenBank/DDBJ whole genome shotgun (WGS) entry which is preliminary data.</text>
</comment>
<feature type="transmembrane region" description="Helical" evidence="2">
    <location>
        <begin position="60"/>
        <end position="85"/>
    </location>
</feature>
<dbReference type="InterPro" id="IPR036566">
    <property type="entry name" value="PYNP-like_C_sf"/>
</dbReference>
<evidence type="ECO:0000313" key="4">
    <source>
        <dbReference type="Proteomes" id="UP001206895"/>
    </source>
</evidence>
<keyword evidence="2" id="KW-0472">Membrane</keyword>
<gene>
    <name evidence="3" type="ORF">LX13_001892</name>
</gene>
<feature type="transmembrane region" description="Helical" evidence="2">
    <location>
        <begin position="12"/>
        <end position="31"/>
    </location>
</feature>
<evidence type="ECO:0000313" key="3">
    <source>
        <dbReference type="EMBL" id="MCP2176073.1"/>
    </source>
</evidence>
<name>A0ABT1HEF1_9NOCA</name>
<evidence type="ECO:0000256" key="1">
    <source>
        <dbReference type="ARBA" id="ARBA00022679"/>
    </source>
</evidence>
<keyword evidence="1" id="KW-0808">Transferase</keyword>
<keyword evidence="2" id="KW-0812">Transmembrane</keyword>
<dbReference type="Pfam" id="PF10011">
    <property type="entry name" value="DUF2254"/>
    <property type="match status" value="1"/>
</dbReference>
<proteinExistence type="predicted"/>
<dbReference type="RefSeq" id="WP_253661096.1">
    <property type="nucleotide sequence ID" value="NZ_BAAAJQ010000001.1"/>
</dbReference>
<accession>A0ABT1HEF1</accession>
<feature type="transmembrane region" description="Helical" evidence="2">
    <location>
        <begin position="139"/>
        <end position="159"/>
    </location>
</feature>
<protein>
    <submittedName>
        <fullName evidence="3">Membrane protein</fullName>
    </submittedName>
</protein>
<keyword evidence="4" id="KW-1185">Reference proteome</keyword>
<feature type="transmembrane region" description="Helical" evidence="2">
    <location>
        <begin position="106"/>
        <end position="125"/>
    </location>
</feature>
<reference evidence="3 4" key="1">
    <citation type="submission" date="2022-06" db="EMBL/GenBank/DDBJ databases">
        <title>Genomic Encyclopedia of Archaeal and Bacterial Type Strains, Phase II (KMG-II): from individual species to whole genera.</title>
        <authorList>
            <person name="Goeker M."/>
        </authorList>
    </citation>
    <scope>NUCLEOTIDE SEQUENCE [LARGE SCALE GENOMIC DNA]</scope>
    <source>
        <strain evidence="3 4">DSM 44693</strain>
    </source>
</reference>
<dbReference type="InterPro" id="IPR018723">
    <property type="entry name" value="DUF2254_membrane"/>
</dbReference>
<keyword evidence="2" id="KW-1133">Transmembrane helix</keyword>
<organism evidence="3 4">
    <name type="scientific">Williamsia maris</name>
    <dbReference type="NCBI Taxonomy" id="72806"/>
    <lineage>
        <taxon>Bacteria</taxon>
        <taxon>Bacillati</taxon>
        <taxon>Actinomycetota</taxon>
        <taxon>Actinomycetes</taxon>
        <taxon>Mycobacteriales</taxon>
        <taxon>Nocardiaceae</taxon>
        <taxon>Williamsia</taxon>
    </lineage>
</organism>
<dbReference type="SUPFAM" id="SSF54680">
    <property type="entry name" value="Pyrimidine nucleoside phosphorylase C-terminal domain"/>
    <property type="match status" value="1"/>
</dbReference>
<evidence type="ECO:0000256" key="2">
    <source>
        <dbReference type="SAM" id="Phobius"/>
    </source>
</evidence>
<sequence length="431" mass="46074">MRNKLSRLTDAFWFLPMSLGIGALILAQILITADRAIGDADLGIWGSLLYRVGASGSRDILGAIGGSMLAVASTSFSITVSVLATASSTYGPRLVRNFMNDRGNQFVLGIFGATFLYSLMVLRSIQDQSITGGQFVPDIAVNVAVILAVVDVAVLVYFINHIAGSIQVSTLSARVRSELVDVVDSLYPQQRPDNSRPATFPAAEHERVLAETSGFVIDIDEHALLAVAERHSCLIEVLVRPGDHVVAGEPLVRVTPGAEDDEIRAAVCRAIDLGNTRTPMHDVQFAVQQLVEMAVRALSPSTNDPYTAHNAFSELATGMVPMVRRPTPWLGRTDGDDTVRLIVTRVPVTELIDDIFDAVRIYALAAPVAMTAAILLARRIGVAAVEPDVREAVLRHLALIEAAERASAGDPVTVDFCCGEIAAARGAITDA</sequence>
<dbReference type="Proteomes" id="UP001206895">
    <property type="component" value="Unassembled WGS sequence"/>
</dbReference>